<dbReference type="RefSeq" id="XP_018136408.1">
    <property type="nucleotide sequence ID" value="XM_018289859.1"/>
</dbReference>
<dbReference type="Pfam" id="PF01603">
    <property type="entry name" value="B56"/>
    <property type="match status" value="1"/>
</dbReference>
<dbReference type="GeneID" id="28853853"/>
<dbReference type="GO" id="GO:0019888">
    <property type="term" value="F:protein phosphatase regulator activity"/>
    <property type="evidence" value="ECO:0007669"/>
    <property type="project" value="UniProtKB-UniRule"/>
</dbReference>
<keyword evidence="3" id="KW-1185">Reference proteome</keyword>
<gene>
    <name evidence="2" type="ORF">VFPPC_11776</name>
</gene>
<dbReference type="Proteomes" id="UP000078397">
    <property type="component" value="Unassembled WGS sequence"/>
</dbReference>
<evidence type="ECO:0000313" key="2">
    <source>
        <dbReference type="EMBL" id="OAQ58216.1"/>
    </source>
</evidence>
<dbReference type="PANTHER" id="PTHR10257">
    <property type="entry name" value="SERINE/THREONINE PROTEIN PHOSPHATASE 2A PP2A REGULATORY SUBUNIT B"/>
    <property type="match status" value="1"/>
</dbReference>
<dbReference type="PANTHER" id="PTHR10257:SF3">
    <property type="entry name" value="SERINE_THREONINE-PROTEIN PHOSPHATASE 2A 56 KDA REGULATORY SUBUNIT GAMMA ISOFORM"/>
    <property type="match status" value="1"/>
</dbReference>
<name>A0A179EYE5_METCM</name>
<dbReference type="SUPFAM" id="SSF48371">
    <property type="entry name" value="ARM repeat"/>
    <property type="match status" value="1"/>
</dbReference>
<organism evidence="2 3">
    <name type="scientific">Pochonia chlamydosporia 170</name>
    <dbReference type="NCBI Taxonomy" id="1380566"/>
    <lineage>
        <taxon>Eukaryota</taxon>
        <taxon>Fungi</taxon>
        <taxon>Dikarya</taxon>
        <taxon>Ascomycota</taxon>
        <taxon>Pezizomycotina</taxon>
        <taxon>Sordariomycetes</taxon>
        <taxon>Hypocreomycetidae</taxon>
        <taxon>Hypocreales</taxon>
        <taxon>Clavicipitaceae</taxon>
        <taxon>Pochonia</taxon>
    </lineage>
</organism>
<dbReference type="GO" id="GO:0000159">
    <property type="term" value="C:protein phosphatase type 2A complex"/>
    <property type="evidence" value="ECO:0007669"/>
    <property type="project" value="UniProtKB-UniRule"/>
</dbReference>
<dbReference type="OrthoDB" id="10264446at2759"/>
<dbReference type="KEGG" id="pchm:VFPPC_11776"/>
<dbReference type="FunFam" id="1.25.10.10:FF:000331">
    <property type="entry name" value="Phosphoprotein phosphatase, putative"/>
    <property type="match status" value="1"/>
</dbReference>
<comment type="similarity">
    <text evidence="1">Belongs to the phosphatase 2A regulatory subunit.</text>
</comment>
<dbReference type="PIRSF" id="PIRSF028043">
    <property type="entry name" value="PP2A_B56"/>
    <property type="match status" value="1"/>
</dbReference>
<accession>A0A179EYE5</accession>
<dbReference type="AlphaFoldDB" id="A0A179EYE5"/>
<comment type="caution">
    <text evidence="2">The sequence shown here is derived from an EMBL/GenBank/DDBJ whole genome shotgun (WGS) entry which is preliminary data.</text>
</comment>
<dbReference type="Gene3D" id="1.25.10.10">
    <property type="entry name" value="Leucine-rich Repeat Variant"/>
    <property type="match status" value="1"/>
</dbReference>
<dbReference type="InterPro" id="IPR002554">
    <property type="entry name" value="PP2A_B56"/>
</dbReference>
<dbReference type="InterPro" id="IPR011989">
    <property type="entry name" value="ARM-like"/>
</dbReference>
<evidence type="ECO:0000313" key="3">
    <source>
        <dbReference type="Proteomes" id="UP000078397"/>
    </source>
</evidence>
<dbReference type="EMBL" id="LSBJ02000019">
    <property type="protein sequence ID" value="OAQ58216.1"/>
    <property type="molecule type" value="Genomic_DNA"/>
</dbReference>
<dbReference type="InterPro" id="IPR016024">
    <property type="entry name" value="ARM-type_fold"/>
</dbReference>
<protein>
    <recommendedName>
        <fullName evidence="1">Serine/threonine-protein phosphatase 2A 56 kDa regulatory subunit</fullName>
    </recommendedName>
</protein>
<evidence type="ECO:0000256" key="1">
    <source>
        <dbReference type="PIRNR" id="PIRNR028043"/>
    </source>
</evidence>
<dbReference type="STRING" id="1380566.A0A179EYE5"/>
<reference evidence="2 3" key="1">
    <citation type="journal article" date="2016" name="PLoS Pathog.">
        <title>Biosynthesis of antibiotic leucinostatins in bio-control fungus Purpureocillium lilacinum and their inhibition on phytophthora revealed by genome mining.</title>
        <authorList>
            <person name="Wang G."/>
            <person name="Liu Z."/>
            <person name="Lin R."/>
            <person name="Li E."/>
            <person name="Mao Z."/>
            <person name="Ling J."/>
            <person name="Yang Y."/>
            <person name="Yin W.B."/>
            <person name="Xie B."/>
        </authorList>
    </citation>
    <scope>NUCLEOTIDE SEQUENCE [LARGE SCALE GENOMIC DNA]</scope>
    <source>
        <strain evidence="2">170</strain>
    </source>
</reference>
<dbReference type="GO" id="GO:0007165">
    <property type="term" value="P:signal transduction"/>
    <property type="evidence" value="ECO:0007669"/>
    <property type="project" value="InterPro"/>
</dbReference>
<proteinExistence type="inferred from homology"/>
<comment type="function">
    <text evidence="1">The B regulatory subunit might modulate substrate selectivity and catalytic activity, and also might direct the localization of the catalytic enzyme to a particular subcellular compartment.</text>
</comment>
<sequence length="453" mass="53072">MQQDLRKLPGFHEVSSNQWPALFKAKIDQCNVIFDFTDITCDVKSKDIKRLALYELRDHVASKEHVLANSIYKQVVDMFGRNVFRTIQPPTYRQPELFDIEDEPTLEVAWPHIKAVYELFLGVMESHDFDIKTARAYIDQNFVLQLLQLFDSEDPRERGLLKATLHRIYDRFLSLRCFIRQSINQMLLQFIYESERFNGVAEFLEILGTIIYDLVMPLNEEYKTVLTRVLLPLHKPTILSKYHPQLVSCVVQFLEKDTSVTEEVVRGLLHYWPKVDSAKEVIFLYEVEDILEVIDRAEFVKVQEPLFRQFAKSVTSPHSQVAEKALSFWNTEQFRNLVRPNVEVILPIMFDPLYGNFSCHWNRYQARLSPAGSLVTPFRAVQRQMYYVMEFLVDTNPRLFDSCMNQYPAERENVAAREALRKLRWAGLQEKANQRISASTAQSHLLESSTEEQ</sequence>